<dbReference type="Gene3D" id="3.40.50.300">
    <property type="entry name" value="P-loop containing nucleotide triphosphate hydrolases"/>
    <property type="match status" value="1"/>
</dbReference>
<dbReference type="SMART" id="SM00490">
    <property type="entry name" value="HELICc"/>
    <property type="match status" value="1"/>
</dbReference>
<keyword evidence="6" id="KW-0539">Nucleus</keyword>
<gene>
    <name evidence="11" type="ORF">PENTCL1PPCAC_22546</name>
</gene>
<dbReference type="AlphaFoldDB" id="A0AAV5U1N3"/>
<dbReference type="InterPro" id="IPR049730">
    <property type="entry name" value="SNF2/RAD54-like_C"/>
</dbReference>
<keyword evidence="7" id="KW-0175">Coiled coil</keyword>
<feature type="domain" description="Helicase ATP-binding" evidence="9">
    <location>
        <begin position="202"/>
        <end position="372"/>
    </location>
</feature>
<dbReference type="GO" id="GO:0006338">
    <property type="term" value="P:chromatin remodeling"/>
    <property type="evidence" value="ECO:0007669"/>
    <property type="project" value="InterPro"/>
</dbReference>
<evidence type="ECO:0000256" key="4">
    <source>
        <dbReference type="ARBA" id="ARBA00022801"/>
    </source>
</evidence>
<evidence type="ECO:0000256" key="3">
    <source>
        <dbReference type="ARBA" id="ARBA00022741"/>
    </source>
</evidence>
<evidence type="ECO:0000256" key="7">
    <source>
        <dbReference type="SAM" id="Coils"/>
    </source>
</evidence>
<dbReference type="EMBL" id="BTSX01000005">
    <property type="protein sequence ID" value="GMT00372.1"/>
    <property type="molecule type" value="Genomic_DNA"/>
</dbReference>
<comment type="similarity">
    <text evidence="2">Belongs to the SNF2/RAD54 helicase family.</text>
</comment>
<evidence type="ECO:0000313" key="11">
    <source>
        <dbReference type="EMBL" id="GMT00372.1"/>
    </source>
</evidence>
<organism evidence="11 12">
    <name type="scientific">Pristionchus entomophagus</name>
    <dbReference type="NCBI Taxonomy" id="358040"/>
    <lineage>
        <taxon>Eukaryota</taxon>
        <taxon>Metazoa</taxon>
        <taxon>Ecdysozoa</taxon>
        <taxon>Nematoda</taxon>
        <taxon>Chromadorea</taxon>
        <taxon>Rhabditida</taxon>
        <taxon>Rhabditina</taxon>
        <taxon>Diplogasteromorpha</taxon>
        <taxon>Diplogasteroidea</taxon>
        <taxon>Neodiplogasteridae</taxon>
        <taxon>Pristionchus</taxon>
    </lineage>
</organism>
<dbReference type="PANTHER" id="PTHR47157:SF1">
    <property type="entry name" value="CHROMODOMAIN-HELICASE-DNA-BINDING PROTEIN 1-LIKE"/>
    <property type="match status" value="1"/>
</dbReference>
<evidence type="ECO:0000256" key="8">
    <source>
        <dbReference type="SAM" id="MobiDB-lite"/>
    </source>
</evidence>
<evidence type="ECO:0008006" key="13">
    <source>
        <dbReference type="Google" id="ProtNLM"/>
    </source>
</evidence>
<dbReference type="PROSITE" id="PS51192">
    <property type="entry name" value="HELICASE_ATP_BIND_1"/>
    <property type="match status" value="1"/>
</dbReference>
<dbReference type="InterPro" id="IPR031053">
    <property type="entry name" value="ALC1"/>
</dbReference>
<feature type="compositionally biased region" description="Acidic residues" evidence="8">
    <location>
        <begin position="803"/>
        <end position="815"/>
    </location>
</feature>
<dbReference type="InterPro" id="IPR027417">
    <property type="entry name" value="P-loop_NTPase"/>
</dbReference>
<sequence length="901" mass="103513">LIFDLLASTIDIWIPRPLHNQSLSIAHRRLMGRMKDSDLHFVQINFYAMARFRHPGIEVTVDSITVSVYNGFTRVGGGEYSPTPHRYPIINSKGDITEITMLPKATILEGELGYKGCSSMESTHNLSLRLYYSILIHKKNIFGMEIKSRVEYSQNYSICCSYNRQMADSKDVSRDLKELEALLKERGETLRDHQVLGLRVLWEWNTQGRGGICADEMGLGKTCTSVVHLWRLRRSGKGPFMVVCPLSVINHWKKEIERFSCGELESVCFMGMKEERRELLNSIDNELLSNQVFVIPYHLFTNEQEDLASLLNNTNFSLIVSDEAHTLKNWKSQISELMRKRLGYSQFLLLTGTPIQNDIGELYSLLSFCQPDNFPIEDIKEFVHRYKGKKELDNLREILKKYSIRRKKEIVCTTLPPLQQVIFYHGMTKKQKKLYIDILVKNRESIMAKHEFSLVNQLMHLRKAVAHPYLFPGQEPEPFTEGEHIVTASEKMRVLDALLSFLSRNGHRCLIFSQFTSLLDIVQDYLNMRGTSYERLDGSARAEERFTSINSFQRADVDVFLLSTKAGGVGLTLTAADTVIFLDSDWNPQNDMQAMARCHRIGQTKPVRVIRLIGRYTVEQMMNVRAMAKLKLTDQLTEEHSKTHAKPAAADMTKMLEYGLASLREEKEEEHSVTDSHLERIIGLTNEKGEWMDRGEKEDKENSPEVAEEEEKDVDEKDYFYFEGVRYRVNEKDRRAMNDIMNEKGSKINEMKVWSQEEVEEMEKEKEERKERRKNMAEERKKKKWNDAGYISLNVPLPSNEEREGEGEMDEMGMDEDEGEEISFVTGDLMEPKGDAHAIIIHIVDDSGSFGSGGVFSALDSLSPSIRESYEMAGEMGDLSMGDAHLVQVKGRHLLKMDAIS</sequence>
<keyword evidence="12" id="KW-1185">Reference proteome</keyword>
<evidence type="ECO:0000256" key="6">
    <source>
        <dbReference type="ARBA" id="ARBA00023242"/>
    </source>
</evidence>
<dbReference type="Gene3D" id="3.40.220.10">
    <property type="entry name" value="Leucine Aminopeptidase, subunit E, domain 1"/>
    <property type="match status" value="1"/>
</dbReference>
<comment type="subcellular location">
    <subcellularLocation>
        <location evidence="1">Nucleus</location>
    </subcellularLocation>
</comment>
<dbReference type="SUPFAM" id="SSF52949">
    <property type="entry name" value="Macro domain-like"/>
    <property type="match status" value="1"/>
</dbReference>
<proteinExistence type="inferred from homology"/>
<dbReference type="GO" id="GO:0016787">
    <property type="term" value="F:hydrolase activity"/>
    <property type="evidence" value="ECO:0007669"/>
    <property type="project" value="UniProtKB-KW"/>
</dbReference>
<keyword evidence="3" id="KW-0547">Nucleotide-binding</keyword>
<dbReference type="InterPro" id="IPR001650">
    <property type="entry name" value="Helicase_C-like"/>
</dbReference>
<dbReference type="Pfam" id="PF00271">
    <property type="entry name" value="Helicase_C"/>
    <property type="match status" value="1"/>
</dbReference>
<dbReference type="GO" id="GO:0005524">
    <property type="term" value="F:ATP binding"/>
    <property type="evidence" value="ECO:0007669"/>
    <property type="project" value="UniProtKB-KW"/>
</dbReference>
<accession>A0AAV5U1N3</accession>
<dbReference type="Pfam" id="PF00176">
    <property type="entry name" value="SNF2-rel_dom"/>
    <property type="match status" value="1"/>
</dbReference>
<feature type="domain" description="Helicase C-terminal" evidence="10">
    <location>
        <begin position="494"/>
        <end position="653"/>
    </location>
</feature>
<dbReference type="PROSITE" id="PS51194">
    <property type="entry name" value="HELICASE_CTER"/>
    <property type="match status" value="1"/>
</dbReference>
<keyword evidence="4" id="KW-0378">Hydrolase</keyword>
<evidence type="ECO:0000259" key="10">
    <source>
        <dbReference type="PROSITE" id="PS51194"/>
    </source>
</evidence>
<evidence type="ECO:0000259" key="9">
    <source>
        <dbReference type="PROSITE" id="PS51192"/>
    </source>
</evidence>
<dbReference type="GO" id="GO:0006281">
    <property type="term" value="P:DNA repair"/>
    <property type="evidence" value="ECO:0007669"/>
    <property type="project" value="InterPro"/>
</dbReference>
<evidence type="ECO:0000256" key="1">
    <source>
        <dbReference type="ARBA" id="ARBA00004123"/>
    </source>
</evidence>
<feature type="coiled-coil region" evidence="7">
    <location>
        <begin position="752"/>
        <end position="782"/>
    </location>
</feature>
<feature type="non-terminal residue" evidence="11">
    <location>
        <position position="1"/>
    </location>
</feature>
<feature type="compositionally biased region" description="Basic and acidic residues" evidence="8">
    <location>
        <begin position="689"/>
        <end position="703"/>
    </location>
</feature>
<name>A0AAV5U1N3_9BILA</name>
<protein>
    <recommendedName>
        <fullName evidence="13">Helicase</fullName>
    </recommendedName>
</protein>
<dbReference type="SMART" id="SM00487">
    <property type="entry name" value="DEXDc"/>
    <property type="match status" value="1"/>
</dbReference>
<dbReference type="InterPro" id="IPR043472">
    <property type="entry name" value="Macro_dom-like"/>
</dbReference>
<evidence type="ECO:0000313" key="12">
    <source>
        <dbReference type="Proteomes" id="UP001432027"/>
    </source>
</evidence>
<dbReference type="Proteomes" id="UP001432027">
    <property type="component" value="Unassembled WGS sequence"/>
</dbReference>
<dbReference type="InterPro" id="IPR014001">
    <property type="entry name" value="Helicase_ATP-bd"/>
</dbReference>
<dbReference type="GO" id="GO:0003678">
    <property type="term" value="F:DNA helicase activity"/>
    <property type="evidence" value="ECO:0007669"/>
    <property type="project" value="InterPro"/>
</dbReference>
<dbReference type="InterPro" id="IPR038718">
    <property type="entry name" value="SNF2-like_sf"/>
</dbReference>
<evidence type="ECO:0000256" key="5">
    <source>
        <dbReference type="ARBA" id="ARBA00022840"/>
    </source>
</evidence>
<dbReference type="GO" id="GO:0005634">
    <property type="term" value="C:nucleus"/>
    <property type="evidence" value="ECO:0007669"/>
    <property type="project" value="UniProtKB-SubCell"/>
</dbReference>
<dbReference type="Gene3D" id="3.40.50.10810">
    <property type="entry name" value="Tandem AAA-ATPase domain"/>
    <property type="match status" value="1"/>
</dbReference>
<keyword evidence="5" id="KW-0067">ATP-binding</keyword>
<dbReference type="SUPFAM" id="SSF52540">
    <property type="entry name" value="P-loop containing nucleoside triphosphate hydrolases"/>
    <property type="match status" value="2"/>
</dbReference>
<reference evidence="11" key="1">
    <citation type="submission" date="2023-10" db="EMBL/GenBank/DDBJ databases">
        <title>Genome assembly of Pristionchus species.</title>
        <authorList>
            <person name="Yoshida K."/>
            <person name="Sommer R.J."/>
        </authorList>
    </citation>
    <scope>NUCLEOTIDE SEQUENCE</scope>
    <source>
        <strain evidence="11">RS0144</strain>
    </source>
</reference>
<evidence type="ECO:0000256" key="2">
    <source>
        <dbReference type="ARBA" id="ARBA00007025"/>
    </source>
</evidence>
<dbReference type="PANTHER" id="PTHR47157">
    <property type="entry name" value="CHROMODOMAIN-HELICASE-DNA-BINDING PROTEIN 1-LIKE"/>
    <property type="match status" value="1"/>
</dbReference>
<comment type="caution">
    <text evidence="11">The sequence shown here is derived from an EMBL/GenBank/DDBJ whole genome shotgun (WGS) entry which is preliminary data.</text>
</comment>
<feature type="region of interest" description="Disordered" evidence="8">
    <location>
        <begin position="689"/>
        <end position="712"/>
    </location>
</feature>
<dbReference type="CDD" id="cd18793">
    <property type="entry name" value="SF2_C_SNF"/>
    <property type="match status" value="1"/>
</dbReference>
<feature type="region of interest" description="Disordered" evidence="8">
    <location>
        <begin position="792"/>
        <end position="815"/>
    </location>
</feature>
<dbReference type="InterPro" id="IPR000330">
    <property type="entry name" value="SNF2_N"/>
</dbReference>